<evidence type="ECO:0000313" key="3">
    <source>
        <dbReference type="Proteomes" id="UP000594638"/>
    </source>
</evidence>
<dbReference type="EMBL" id="CACTIH010010822">
    <property type="protein sequence ID" value="CAA3033710.1"/>
    <property type="molecule type" value="Genomic_DNA"/>
</dbReference>
<dbReference type="Proteomes" id="UP000594638">
    <property type="component" value="Unassembled WGS sequence"/>
</dbReference>
<accession>A0A8S0VPX7</accession>
<feature type="domain" description="TOD1/MUCI70 glycosyltransferase-like" evidence="1">
    <location>
        <begin position="93"/>
        <end position="186"/>
    </location>
</feature>
<dbReference type="Gene3D" id="2.130.10.10">
    <property type="entry name" value="YVTN repeat-like/Quinoprotein amine dehydrogenase"/>
    <property type="match status" value="1"/>
</dbReference>
<evidence type="ECO:0000313" key="2">
    <source>
        <dbReference type="EMBL" id="CAA3033710.1"/>
    </source>
</evidence>
<protein>
    <recommendedName>
        <fullName evidence="1">TOD1/MUCI70 glycosyltransferase-like domain-containing protein</fullName>
    </recommendedName>
</protein>
<comment type="caution">
    <text evidence="2">The sequence shown here is derived from an EMBL/GenBank/DDBJ whole genome shotgun (WGS) entry which is preliminary data.</text>
</comment>
<sequence length="191" mass="22601">MQRNADIFGGNFSVEKRFSYFNHCEDGRDVPCGFFKHFPVCNLAWSKNVNELVNTHGYSQNQIIVWRYPTMSKCSWQLSLVILTEFFTLPFHQMDSMVAISRHPYYVHTMDEAMATARWKKWWDVDALKTQMEMYHEHGLEPWTPKKPYPTDVPDSALMLRKHSMASNLFSYLLFYELEAFNPRDNCPSHL</sequence>
<gene>
    <name evidence="2" type="ORF">OLEA9_A023529</name>
</gene>
<keyword evidence="3" id="KW-1185">Reference proteome</keyword>
<dbReference type="OrthoDB" id="1905162at2759"/>
<dbReference type="InterPro" id="IPR006852">
    <property type="entry name" value="TOD1_MUCI70"/>
</dbReference>
<reference evidence="2 3" key="1">
    <citation type="submission" date="2019-12" db="EMBL/GenBank/DDBJ databases">
        <authorList>
            <person name="Alioto T."/>
            <person name="Alioto T."/>
            <person name="Gomez Garrido J."/>
        </authorList>
    </citation>
    <scope>NUCLEOTIDE SEQUENCE [LARGE SCALE GENOMIC DNA]</scope>
</reference>
<evidence type="ECO:0000259" key="1">
    <source>
        <dbReference type="Pfam" id="PF04765"/>
    </source>
</evidence>
<dbReference type="InterPro" id="IPR015943">
    <property type="entry name" value="WD40/YVTN_repeat-like_dom_sf"/>
</dbReference>
<dbReference type="PANTHER" id="PTHR12956">
    <property type="entry name" value="ALKALINE CERAMIDASE-RELATED"/>
    <property type="match status" value="1"/>
</dbReference>
<dbReference type="Gramene" id="OE9A023529T1">
    <property type="protein sequence ID" value="OE9A023529C1"/>
    <property type="gene ID" value="OE9A023529"/>
</dbReference>
<dbReference type="Pfam" id="PF04765">
    <property type="entry name" value="TOD1_MUCI70"/>
    <property type="match status" value="1"/>
</dbReference>
<proteinExistence type="predicted"/>
<name>A0A8S0VPX7_OLEEU</name>
<organism evidence="2 3">
    <name type="scientific">Olea europaea subsp. europaea</name>
    <dbReference type="NCBI Taxonomy" id="158383"/>
    <lineage>
        <taxon>Eukaryota</taxon>
        <taxon>Viridiplantae</taxon>
        <taxon>Streptophyta</taxon>
        <taxon>Embryophyta</taxon>
        <taxon>Tracheophyta</taxon>
        <taxon>Spermatophyta</taxon>
        <taxon>Magnoliopsida</taxon>
        <taxon>eudicotyledons</taxon>
        <taxon>Gunneridae</taxon>
        <taxon>Pentapetalae</taxon>
        <taxon>asterids</taxon>
        <taxon>lamiids</taxon>
        <taxon>Lamiales</taxon>
        <taxon>Oleaceae</taxon>
        <taxon>Oleeae</taxon>
        <taxon>Olea</taxon>
    </lineage>
</organism>
<dbReference type="AlphaFoldDB" id="A0A8S0VPX7"/>
<dbReference type="InterPro" id="IPR048354">
    <property type="entry name" value="TOD1_MUCI70_glycTrfase_dom"/>
</dbReference>
<dbReference type="PANTHER" id="PTHR12956:SF13">
    <property type="entry name" value="ALKALINE CERAMIDASE TOD1"/>
    <property type="match status" value="1"/>
</dbReference>